<feature type="domain" description="Flagellar hook-associated protein FlgK helical" evidence="8">
    <location>
        <begin position="97"/>
        <end position="303"/>
    </location>
</feature>
<dbReference type="SUPFAM" id="SSF64518">
    <property type="entry name" value="Phase 1 flagellin"/>
    <property type="match status" value="1"/>
</dbReference>
<dbReference type="AlphaFoldDB" id="A0A1C7NUX4"/>
<dbReference type="GO" id="GO:0044780">
    <property type="term" value="P:bacterial-type flagellum assembly"/>
    <property type="evidence" value="ECO:0007669"/>
    <property type="project" value="InterPro"/>
</dbReference>
<dbReference type="Pfam" id="PF22638">
    <property type="entry name" value="FlgK_D1"/>
    <property type="match status" value="1"/>
</dbReference>
<protein>
    <recommendedName>
        <fullName evidence="4">Flagellar hook-associated protein 1</fullName>
    </recommendedName>
</protein>
<dbReference type="Pfam" id="PF06429">
    <property type="entry name" value="Flg_bbr_C"/>
    <property type="match status" value="1"/>
</dbReference>
<evidence type="ECO:0000256" key="5">
    <source>
        <dbReference type="ARBA" id="ARBA00022525"/>
    </source>
</evidence>
<keyword evidence="9" id="KW-0966">Cell projection</keyword>
<evidence type="ECO:0000259" key="8">
    <source>
        <dbReference type="Pfam" id="PF22638"/>
    </source>
</evidence>
<feature type="domain" description="Flagellar basal-body/hook protein C-terminal" evidence="7">
    <location>
        <begin position="440"/>
        <end position="477"/>
    </location>
</feature>
<dbReference type="GO" id="GO:0009424">
    <property type="term" value="C:bacterial-type flagellum hook"/>
    <property type="evidence" value="ECO:0007669"/>
    <property type="project" value="InterPro"/>
</dbReference>
<sequence>MSLSSAINTAQTIFNNTAAQTALVSKNISNVSNADYSRRMAMLGTNGNGAQIVSIQRAQNDALMKQHSISIAQSSAQSTLLTGLETIKSALGGNGYETSPSNYLKLFRDSLQTFASTPGNASVAATTVSSASDLAKSLVKTSASVQDVRYQADKEIDASVKTLNGLLADFEKANYAVQGATASGADASDALDQRDKLLRQISEIVGISTVTRANNDTVIYTSDGTVLFENTPRTVTFQATPGFGATTTGNGIYVDGVPLKAGNGANTSGEGKLASLLQLRDDIAPKFQTQLDEIARGLVTLFQENTTPATTALPGLFTWADGTVPAAGTLVPGMAASLTINPLATANPTLVRDGGFNGPGYSSNTSGSSGYTDLLDSFATALGENMAFDTTTGLDGTSSIMDFASSSIGWLEELRSAASTANDNKTALLSRTQDALSNVTGVSLDEELSQLLDLEQSYKASAKLVSTVDAMMTALLQAVG</sequence>
<comment type="caution">
    <text evidence="9">The sequence shown here is derived from an EMBL/GenBank/DDBJ whole genome shotgun (WGS) entry which is preliminary data.</text>
</comment>
<dbReference type="Proteomes" id="UP000093111">
    <property type="component" value="Unassembled WGS sequence"/>
</dbReference>
<comment type="subcellular location">
    <subcellularLocation>
        <location evidence="1">Bacterial flagellum</location>
    </subcellularLocation>
    <subcellularLocation>
        <location evidence="2">Secreted</location>
    </subcellularLocation>
</comment>
<dbReference type="InterPro" id="IPR010930">
    <property type="entry name" value="Flg_bb/hook_C_dom"/>
</dbReference>
<dbReference type="STRING" id="1612624.ADU59_25730"/>
<name>A0A1C7NUX4_9HYPH</name>
<gene>
    <name evidence="9" type="primary">flgK</name>
    <name evidence="9" type="ORF">ADU59_25730</name>
</gene>
<dbReference type="PANTHER" id="PTHR30033:SF1">
    <property type="entry name" value="FLAGELLAR HOOK-ASSOCIATED PROTEIN 1"/>
    <property type="match status" value="1"/>
</dbReference>
<dbReference type="NCBIfam" id="TIGR02492">
    <property type="entry name" value="flgK_ends"/>
    <property type="match status" value="1"/>
</dbReference>
<evidence type="ECO:0000256" key="1">
    <source>
        <dbReference type="ARBA" id="ARBA00004365"/>
    </source>
</evidence>
<keyword evidence="9" id="KW-0969">Cilium</keyword>
<dbReference type="GO" id="GO:0005198">
    <property type="term" value="F:structural molecule activity"/>
    <property type="evidence" value="ECO:0007669"/>
    <property type="project" value="InterPro"/>
</dbReference>
<evidence type="ECO:0000256" key="6">
    <source>
        <dbReference type="ARBA" id="ARBA00023143"/>
    </source>
</evidence>
<proteinExistence type="inferred from homology"/>
<keyword evidence="9" id="KW-0282">Flagellum</keyword>
<comment type="similarity">
    <text evidence="3">Belongs to the flagella basal body rod proteins family.</text>
</comment>
<dbReference type="PATRIC" id="fig|1612624.7.peg.2862"/>
<dbReference type="InterPro" id="IPR053927">
    <property type="entry name" value="FlgK_helical"/>
</dbReference>
<evidence type="ECO:0000256" key="3">
    <source>
        <dbReference type="ARBA" id="ARBA00009677"/>
    </source>
</evidence>
<dbReference type="GO" id="GO:0005576">
    <property type="term" value="C:extracellular region"/>
    <property type="evidence" value="ECO:0007669"/>
    <property type="project" value="UniProtKB-SubCell"/>
</dbReference>
<accession>A0A1C7NUX4</accession>
<keyword evidence="5" id="KW-0964">Secreted</keyword>
<evidence type="ECO:0000259" key="7">
    <source>
        <dbReference type="Pfam" id="PF06429"/>
    </source>
</evidence>
<evidence type="ECO:0000256" key="2">
    <source>
        <dbReference type="ARBA" id="ARBA00004613"/>
    </source>
</evidence>
<dbReference type="EMBL" id="LGLV01000018">
    <property type="protein sequence ID" value="OBZ92769.1"/>
    <property type="molecule type" value="Genomic_DNA"/>
</dbReference>
<evidence type="ECO:0000313" key="9">
    <source>
        <dbReference type="EMBL" id="OBZ92769.1"/>
    </source>
</evidence>
<dbReference type="OrthoDB" id="7181295at2"/>
<keyword evidence="10" id="KW-1185">Reference proteome</keyword>
<dbReference type="InterPro" id="IPR002371">
    <property type="entry name" value="FlgK"/>
</dbReference>
<dbReference type="RefSeq" id="WP_068957992.1">
    <property type="nucleotide sequence ID" value="NZ_LGLV01000018.1"/>
</dbReference>
<organism evidence="9 10">
    <name type="scientific">Pararhizobium polonicum</name>
    <dbReference type="NCBI Taxonomy" id="1612624"/>
    <lineage>
        <taxon>Bacteria</taxon>
        <taxon>Pseudomonadati</taxon>
        <taxon>Pseudomonadota</taxon>
        <taxon>Alphaproteobacteria</taxon>
        <taxon>Hyphomicrobiales</taxon>
        <taxon>Rhizobiaceae</taxon>
        <taxon>Rhizobium/Agrobacterium group</taxon>
        <taxon>Pararhizobium</taxon>
    </lineage>
</organism>
<dbReference type="PANTHER" id="PTHR30033">
    <property type="entry name" value="FLAGELLAR HOOK-ASSOCIATED PROTEIN 1"/>
    <property type="match status" value="1"/>
</dbReference>
<evidence type="ECO:0000256" key="4">
    <source>
        <dbReference type="ARBA" id="ARBA00016244"/>
    </source>
</evidence>
<reference evidence="9 10" key="1">
    <citation type="journal article" date="2016" name="Syst. Appl. Microbiol.">
        <title>Pararhizobium polonicum sp. nov. isolated from tumors on stone fruit rootstocks.</title>
        <authorList>
            <person name="Pulawska J."/>
            <person name="Kuzmanovic N."/>
            <person name="Willems A."/>
            <person name="Pothier J.F."/>
        </authorList>
    </citation>
    <scope>NUCLEOTIDE SEQUENCE [LARGE SCALE GENOMIC DNA]</scope>
    <source>
        <strain evidence="9 10">F5.1</strain>
    </source>
</reference>
<keyword evidence="6" id="KW-0975">Bacterial flagellum</keyword>
<evidence type="ECO:0000313" key="10">
    <source>
        <dbReference type="Proteomes" id="UP000093111"/>
    </source>
</evidence>